<evidence type="ECO:0000313" key="2">
    <source>
        <dbReference type="Proteomes" id="UP000886998"/>
    </source>
</evidence>
<reference evidence="1" key="1">
    <citation type="submission" date="2020-08" db="EMBL/GenBank/DDBJ databases">
        <title>Multicomponent nature underlies the extraordinary mechanical properties of spider dragline silk.</title>
        <authorList>
            <person name="Kono N."/>
            <person name="Nakamura H."/>
            <person name="Mori M."/>
            <person name="Yoshida Y."/>
            <person name="Ohtoshi R."/>
            <person name="Malay A.D."/>
            <person name="Moran D.A.P."/>
            <person name="Tomita M."/>
            <person name="Numata K."/>
            <person name="Arakawa K."/>
        </authorList>
    </citation>
    <scope>NUCLEOTIDE SEQUENCE</scope>
</reference>
<organism evidence="1 2">
    <name type="scientific">Trichonephila inaurata madagascariensis</name>
    <dbReference type="NCBI Taxonomy" id="2747483"/>
    <lineage>
        <taxon>Eukaryota</taxon>
        <taxon>Metazoa</taxon>
        <taxon>Ecdysozoa</taxon>
        <taxon>Arthropoda</taxon>
        <taxon>Chelicerata</taxon>
        <taxon>Arachnida</taxon>
        <taxon>Araneae</taxon>
        <taxon>Araneomorphae</taxon>
        <taxon>Entelegynae</taxon>
        <taxon>Araneoidea</taxon>
        <taxon>Nephilidae</taxon>
        <taxon>Trichonephila</taxon>
        <taxon>Trichonephila inaurata</taxon>
    </lineage>
</organism>
<protein>
    <submittedName>
        <fullName evidence="1">Uncharacterized protein</fullName>
    </submittedName>
</protein>
<accession>A0A8X7CBD1</accession>
<dbReference type="AlphaFoldDB" id="A0A8X7CBD1"/>
<comment type="caution">
    <text evidence="1">The sequence shown here is derived from an EMBL/GenBank/DDBJ whole genome shotgun (WGS) entry which is preliminary data.</text>
</comment>
<gene>
    <name evidence="1" type="ORF">TNIN_263091</name>
</gene>
<proteinExistence type="predicted"/>
<evidence type="ECO:0000313" key="1">
    <source>
        <dbReference type="EMBL" id="GFY60528.1"/>
    </source>
</evidence>
<feature type="non-terminal residue" evidence="1">
    <location>
        <position position="76"/>
    </location>
</feature>
<keyword evidence="2" id="KW-1185">Reference proteome</keyword>
<dbReference type="Proteomes" id="UP000886998">
    <property type="component" value="Unassembled WGS sequence"/>
</dbReference>
<dbReference type="EMBL" id="BMAV01013193">
    <property type="protein sequence ID" value="GFY60528.1"/>
    <property type="molecule type" value="Genomic_DNA"/>
</dbReference>
<name>A0A8X7CBD1_9ARAC</name>
<sequence length="76" mass="8756">MNDSEASLLRQKSLSTVGNAEYPIKFSRNLSARSSKLFLTKREKRRREREKGRAITLDQLLSQEVCGKKENKTIKS</sequence>